<dbReference type="Pfam" id="PF00307">
    <property type="entry name" value="CH"/>
    <property type="match status" value="1"/>
</dbReference>
<organism evidence="15 16">
    <name type="scientific">Oncorhynchus mykiss</name>
    <name type="common">Rainbow trout</name>
    <name type="synonym">Salmo gairdneri</name>
    <dbReference type="NCBI Taxonomy" id="8022"/>
    <lineage>
        <taxon>Eukaryota</taxon>
        <taxon>Metazoa</taxon>
        <taxon>Chordata</taxon>
        <taxon>Craniata</taxon>
        <taxon>Vertebrata</taxon>
        <taxon>Euteleostomi</taxon>
        <taxon>Actinopterygii</taxon>
        <taxon>Neopterygii</taxon>
        <taxon>Teleostei</taxon>
        <taxon>Protacanthopterygii</taxon>
        <taxon>Salmoniformes</taxon>
        <taxon>Salmonidae</taxon>
        <taxon>Salmoninae</taxon>
        <taxon>Oncorhynchus</taxon>
    </lineage>
</organism>
<keyword evidence="10 13" id="KW-0206">Cytoskeleton</keyword>
<dbReference type="EMBL" id="FR909107">
    <property type="protein sequence ID" value="CDQ88991.1"/>
    <property type="molecule type" value="Genomic_DNA"/>
</dbReference>
<evidence type="ECO:0000256" key="12">
    <source>
        <dbReference type="ARBA" id="ARBA00025131"/>
    </source>
</evidence>
<comment type="subcellular location">
    <subcellularLocation>
        <location evidence="1 13">Cytoplasm</location>
        <location evidence="1 13">Cytoskeleton</location>
        <location evidence="1 13">Spindle</location>
    </subcellularLocation>
    <subcellularLocation>
        <location evidence="13">Cytoplasm</location>
        <location evidence="13">Cytoskeleton</location>
    </subcellularLocation>
    <subcellularLocation>
        <location evidence="13">Cell junction</location>
        <location evidence="13">Gap junction</location>
    </subcellularLocation>
</comment>
<keyword evidence="7 13" id="KW-0303">Gap junction</keyword>
<evidence type="ECO:0000256" key="13">
    <source>
        <dbReference type="RuleBase" id="RU367063"/>
    </source>
</evidence>
<evidence type="ECO:0000313" key="16">
    <source>
        <dbReference type="Proteomes" id="UP000193380"/>
    </source>
</evidence>
<evidence type="ECO:0000256" key="7">
    <source>
        <dbReference type="ARBA" id="ARBA00022868"/>
    </source>
</evidence>
<dbReference type="GO" id="GO:0005921">
    <property type="term" value="C:gap junction"/>
    <property type="evidence" value="ECO:0007669"/>
    <property type="project" value="UniProtKB-SubCell"/>
</dbReference>
<keyword evidence="8 13" id="KW-0965">Cell junction</keyword>
<evidence type="ECO:0000256" key="4">
    <source>
        <dbReference type="ARBA" id="ARBA00015657"/>
    </source>
</evidence>
<keyword evidence="5 13" id="KW-0963">Cytoplasm</keyword>
<sequence length="201" mass="22827">MVAPRTLPVQHCLSTRKKSQPKGKGWTAYCNDRTAGLASIQKNRRRTRTQTHCSGPLEIPKKYAQIKPSIYITFVCYPPSRPQDGFSMLLRCHGGSRRNSLLRWCQSRTQGYKNIEITNFSSSWEDGLSFCAVYHTYLPTHIPYSSLSTGDKSENLDLAFQTGESVGIPATLTVEEMLRPGGPDWQRVLGYVESMFRHFEM</sequence>
<keyword evidence="9" id="KW-0175">Coiled coil</keyword>
<dbReference type="GO" id="GO:0005737">
    <property type="term" value="C:cytoplasm"/>
    <property type="evidence" value="ECO:0007669"/>
    <property type="project" value="UniProtKB-UniRule"/>
</dbReference>
<dbReference type="AlphaFoldDB" id="A0A060YB74"/>
<comment type="subunit">
    <text evidence="3 13">May interact with both microtubules and actin cytoskeleton.</text>
</comment>
<evidence type="ECO:0000256" key="2">
    <source>
        <dbReference type="ARBA" id="ARBA00009452"/>
    </source>
</evidence>
<reference evidence="15" key="1">
    <citation type="journal article" date="2014" name="Nat. Commun.">
        <title>The rainbow trout genome provides novel insights into evolution after whole-genome duplication in vertebrates.</title>
        <authorList>
            <person name="Berthelot C."/>
            <person name="Brunet F."/>
            <person name="Chalopin D."/>
            <person name="Juanchich A."/>
            <person name="Bernard M."/>
            <person name="Noel B."/>
            <person name="Bento P."/>
            <person name="Da Silva C."/>
            <person name="Labadie K."/>
            <person name="Alberti A."/>
            <person name="Aury J.M."/>
            <person name="Louis A."/>
            <person name="Dehais P."/>
            <person name="Bardou P."/>
            <person name="Montfort J."/>
            <person name="Klopp C."/>
            <person name="Cabau C."/>
            <person name="Gaspin C."/>
            <person name="Thorgaard G.H."/>
            <person name="Boussaha M."/>
            <person name="Quillet E."/>
            <person name="Guyomard R."/>
            <person name="Galiana D."/>
            <person name="Bobe J."/>
            <person name="Volff J.N."/>
            <person name="Genet C."/>
            <person name="Wincker P."/>
            <person name="Jaillon O."/>
            <person name="Roest Crollius H."/>
            <person name="Guiguen Y."/>
        </authorList>
    </citation>
    <scope>NUCLEOTIDE SEQUENCE [LARGE SCALE GENOMIC DNA]</scope>
</reference>
<comment type="similarity">
    <text evidence="2 13">Belongs to the cytospin-A family.</text>
</comment>
<dbReference type="FunFam" id="1.10.418.10:FF:000020">
    <property type="entry name" value="Cytospin-A isoform 1"/>
    <property type="match status" value="1"/>
</dbReference>
<dbReference type="SMART" id="SM00033">
    <property type="entry name" value="CH"/>
    <property type="match status" value="1"/>
</dbReference>
<dbReference type="STRING" id="8022.A0A060YB74"/>
<evidence type="ECO:0000256" key="6">
    <source>
        <dbReference type="ARBA" id="ARBA00022618"/>
    </source>
</evidence>
<evidence type="ECO:0000256" key="5">
    <source>
        <dbReference type="ARBA" id="ARBA00022490"/>
    </source>
</evidence>
<dbReference type="SUPFAM" id="SSF47576">
    <property type="entry name" value="Calponin-homology domain, CH-domain"/>
    <property type="match status" value="1"/>
</dbReference>
<dbReference type="Gene3D" id="1.10.418.10">
    <property type="entry name" value="Calponin-like domain"/>
    <property type="match status" value="1"/>
</dbReference>
<gene>
    <name evidence="15" type="ORF">GSONMT00000334001</name>
</gene>
<evidence type="ECO:0000259" key="14">
    <source>
        <dbReference type="PROSITE" id="PS50021"/>
    </source>
</evidence>
<evidence type="ECO:0000256" key="8">
    <source>
        <dbReference type="ARBA" id="ARBA00022949"/>
    </source>
</evidence>
<dbReference type="InterPro" id="IPR001715">
    <property type="entry name" value="CH_dom"/>
</dbReference>
<keyword evidence="11 13" id="KW-0131">Cell cycle</keyword>
<reference evidence="15" key="2">
    <citation type="submission" date="2014-03" db="EMBL/GenBank/DDBJ databases">
        <authorList>
            <person name="Genoscope - CEA"/>
        </authorList>
    </citation>
    <scope>NUCLEOTIDE SEQUENCE</scope>
</reference>
<dbReference type="InterPro" id="IPR050540">
    <property type="entry name" value="F-actin_Monoox_Mical"/>
</dbReference>
<dbReference type="InterPro" id="IPR036872">
    <property type="entry name" value="CH_dom_sf"/>
</dbReference>
<feature type="domain" description="Calponin-homology (CH)" evidence="14">
    <location>
        <begin position="95"/>
        <end position="200"/>
    </location>
</feature>
<keyword evidence="6 13" id="KW-0132">Cell division</keyword>
<evidence type="ECO:0000256" key="3">
    <source>
        <dbReference type="ARBA" id="ARBA00011235"/>
    </source>
</evidence>
<name>A0A060YB74_ONCMY</name>
<proteinExistence type="inferred from homology"/>
<accession>A0A060YB74</accession>
<evidence type="ECO:0000313" key="15">
    <source>
        <dbReference type="EMBL" id="CDQ88991.1"/>
    </source>
</evidence>
<dbReference type="PANTHER" id="PTHR23167">
    <property type="entry name" value="CALPONIN HOMOLOGY DOMAIN-CONTAINING PROTEIN DDB_G0272472-RELATED"/>
    <property type="match status" value="1"/>
</dbReference>
<dbReference type="PaxDb" id="8022-A0A060YB74"/>
<evidence type="ECO:0000256" key="11">
    <source>
        <dbReference type="ARBA" id="ARBA00023306"/>
    </source>
</evidence>
<evidence type="ECO:0000256" key="10">
    <source>
        <dbReference type="ARBA" id="ARBA00023212"/>
    </source>
</evidence>
<evidence type="ECO:0000256" key="9">
    <source>
        <dbReference type="ARBA" id="ARBA00023054"/>
    </source>
</evidence>
<comment type="function">
    <text evidence="12 13">Involved in cytokinesis and spindle organization. May play a role in actin cytoskeleton organization and microtubule stabilization and hence required for proper cell adhesion and migration.</text>
</comment>
<dbReference type="PANTHER" id="PTHR23167:SF18">
    <property type="entry name" value="CYTOSPIN-A"/>
    <property type="match status" value="1"/>
</dbReference>
<evidence type="ECO:0000256" key="1">
    <source>
        <dbReference type="ARBA" id="ARBA00004186"/>
    </source>
</evidence>
<dbReference type="GO" id="GO:0051301">
    <property type="term" value="P:cell division"/>
    <property type="evidence" value="ECO:0007669"/>
    <property type="project" value="UniProtKB-UniRule"/>
</dbReference>
<dbReference type="GO" id="GO:0005819">
    <property type="term" value="C:spindle"/>
    <property type="evidence" value="ECO:0007669"/>
    <property type="project" value="UniProtKB-SubCell"/>
</dbReference>
<dbReference type="Proteomes" id="UP000193380">
    <property type="component" value="Unassembled WGS sequence"/>
</dbReference>
<dbReference type="PROSITE" id="PS50021">
    <property type="entry name" value="CH"/>
    <property type="match status" value="1"/>
</dbReference>
<protein>
    <recommendedName>
        <fullName evidence="4 13">Cytospin-A</fullName>
    </recommendedName>
</protein>